<dbReference type="InterPro" id="IPR037238">
    <property type="entry name" value="YbiA-like_sf"/>
</dbReference>
<keyword evidence="7" id="KW-1185">Reference proteome</keyword>
<dbReference type="Pfam" id="PF08719">
    <property type="entry name" value="NADAR"/>
    <property type="match status" value="1"/>
</dbReference>
<evidence type="ECO:0000259" key="4">
    <source>
        <dbReference type="Pfam" id="PF24644"/>
    </source>
</evidence>
<dbReference type="SUPFAM" id="SSF143990">
    <property type="entry name" value="YbiA-like"/>
    <property type="match status" value="1"/>
</dbReference>
<evidence type="ECO:0000259" key="5">
    <source>
        <dbReference type="Pfam" id="PF24645"/>
    </source>
</evidence>
<feature type="domain" description="NADAR" evidence="3">
    <location>
        <begin position="243"/>
        <end position="363"/>
    </location>
</feature>
<dbReference type="Proteomes" id="UP001550603">
    <property type="component" value="Unassembled WGS sequence"/>
</dbReference>
<organism evidence="6 7">
    <name type="scientific">Streptomyces olindensis</name>
    <dbReference type="NCBI Taxonomy" id="358823"/>
    <lineage>
        <taxon>Bacteria</taxon>
        <taxon>Bacillati</taxon>
        <taxon>Actinomycetota</taxon>
        <taxon>Actinomycetes</taxon>
        <taxon>Kitasatosporales</taxon>
        <taxon>Streptomycetaceae</taxon>
        <taxon>Streptomyces</taxon>
    </lineage>
</organism>
<feature type="domain" description="DUF7638" evidence="4">
    <location>
        <begin position="7"/>
        <end position="110"/>
    </location>
</feature>
<evidence type="ECO:0000256" key="2">
    <source>
        <dbReference type="ARBA" id="ARBA00000751"/>
    </source>
</evidence>
<protein>
    <submittedName>
        <fullName evidence="6">NADAR family protein</fullName>
    </submittedName>
</protein>
<evidence type="ECO:0000313" key="6">
    <source>
        <dbReference type="EMBL" id="MEU2268078.1"/>
    </source>
</evidence>
<comment type="catalytic activity">
    <reaction evidence="2">
        <text>2,5-diamino-6-hydroxy-4-(5-phosphoribosylamino)-pyrimidine + H2O = 2,5,6-triamino-4-hydroxypyrimidine + D-ribose 5-phosphate</text>
        <dbReference type="Rhea" id="RHEA:23436"/>
        <dbReference type="ChEBI" id="CHEBI:15377"/>
        <dbReference type="ChEBI" id="CHEBI:58614"/>
        <dbReference type="ChEBI" id="CHEBI:78346"/>
        <dbReference type="ChEBI" id="CHEBI:137796"/>
    </reaction>
</comment>
<dbReference type="CDD" id="cd15457">
    <property type="entry name" value="NADAR"/>
    <property type="match status" value="1"/>
</dbReference>
<dbReference type="RefSeq" id="WP_359789507.1">
    <property type="nucleotide sequence ID" value="NZ_JBEYBN010000021.1"/>
</dbReference>
<dbReference type="Pfam" id="PF24645">
    <property type="entry name" value="DUF7639"/>
    <property type="match status" value="1"/>
</dbReference>
<evidence type="ECO:0000313" key="7">
    <source>
        <dbReference type="Proteomes" id="UP001550603"/>
    </source>
</evidence>
<gene>
    <name evidence="6" type="ORF">ABZ568_17010</name>
</gene>
<dbReference type="Pfam" id="PF24644">
    <property type="entry name" value="DUF7638"/>
    <property type="match status" value="1"/>
</dbReference>
<reference evidence="6 7" key="1">
    <citation type="submission" date="2024-06" db="EMBL/GenBank/DDBJ databases">
        <title>The Natural Products Discovery Center: Release of the First 8490 Sequenced Strains for Exploring Actinobacteria Biosynthetic Diversity.</title>
        <authorList>
            <person name="Kalkreuter E."/>
            <person name="Kautsar S.A."/>
            <person name="Yang D."/>
            <person name="Bader C.D."/>
            <person name="Teijaro C.N."/>
            <person name="Fluegel L."/>
            <person name="Davis C.M."/>
            <person name="Simpson J.R."/>
            <person name="Lauterbach L."/>
            <person name="Steele A.D."/>
            <person name="Gui C."/>
            <person name="Meng S."/>
            <person name="Li G."/>
            <person name="Viehrig K."/>
            <person name="Ye F."/>
            <person name="Su P."/>
            <person name="Kiefer A.F."/>
            <person name="Nichols A."/>
            <person name="Cepeda A.J."/>
            <person name="Yan W."/>
            <person name="Fan B."/>
            <person name="Jiang Y."/>
            <person name="Adhikari A."/>
            <person name="Zheng C.-J."/>
            <person name="Schuster L."/>
            <person name="Cowan T.M."/>
            <person name="Smanski M.J."/>
            <person name="Chevrette M.G."/>
            <person name="De Carvalho L.P.S."/>
            <person name="Shen B."/>
        </authorList>
    </citation>
    <scope>NUCLEOTIDE SEQUENCE [LARGE SCALE GENOMIC DNA]</scope>
    <source>
        <strain evidence="6 7">NPDC019583</strain>
    </source>
</reference>
<proteinExistence type="predicted"/>
<dbReference type="EMBL" id="JBEYBN010000021">
    <property type="protein sequence ID" value="MEU2268078.1"/>
    <property type="molecule type" value="Genomic_DNA"/>
</dbReference>
<dbReference type="InterPro" id="IPR056055">
    <property type="entry name" value="DUF7638"/>
</dbReference>
<dbReference type="Gene3D" id="1.10.357.40">
    <property type="entry name" value="YbiA-like"/>
    <property type="match status" value="1"/>
</dbReference>
<accession>A0ABV2XVP0</accession>
<sequence>MIGHRITYRTADGRRVPGTWRHAFIRNGDYFLTDLFVYADGLIDCWGLVTLEEFEEKLRCGWVATRLPDGARVSAHDLAVWKFSEPRTWLTPELLLAEIRDTIDQLNGRPDSTDRCLAAVDVFLADRTEENRAAARAAYHAIPETQRHYALGDMDRKDGPLQVLVTGPGGLLEALPDEPVTQEEYDEAVAYFEDRAKWNAERPSRVPADGPATPMAPAIHLYQSYPLRPSDDPGTEVLRNEFPAPLLIDGVTYPTVTHAYWALSTADPEARAAARDAASTFDARAAAAGAPRREGWEQARTAVMTSLLRAKFTQHPALARVLVDTADATLVYDDADSEHWGDRGGRGRNWTGRLLEVVRSELQAEQAGITPPVG</sequence>
<dbReference type="InterPro" id="IPR056056">
    <property type="entry name" value="DUF7639"/>
</dbReference>
<evidence type="ECO:0000259" key="3">
    <source>
        <dbReference type="Pfam" id="PF08719"/>
    </source>
</evidence>
<comment type="catalytic activity">
    <reaction evidence="1">
        <text>5-amino-6-(5-phospho-D-ribosylamino)uracil + H2O = 5,6-diaminouracil + D-ribose 5-phosphate</text>
        <dbReference type="Rhea" id="RHEA:55020"/>
        <dbReference type="ChEBI" id="CHEBI:15377"/>
        <dbReference type="ChEBI" id="CHEBI:46252"/>
        <dbReference type="ChEBI" id="CHEBI:58453"/>
        <dbReference type="ChEBI" id="CHEBI:78346"/>
    </reaction>
</comment>
<name>A0ABV2XVP0_9ACTN</name>
<feature type="domain" description="DUF7639" evidence="5">
    <location>
        <begin position="111"/>
        <end position="202"/>
    </location>
</feature>
<comment type="caution">
    <text evidence="6">The sequence shown here is derived from an EMBL/GenBank/DDBJ whole genome shotgun (WGS) entry which is preliminary data.</text>
</comment>
<evidence type="ECO:0000256" key="1">
    <source>
        <dbReference type="ARBA" id="ARBA00000022"/>
    </source>
</evidence>
<dbReference type="InterPro" id="IPR012816">
    <property type="entry name" value="NADAR"/>
</dbReference>